<dbReference type="InterPro" id="IPR042983">
    <property type="entry name" value="PKDCC"/>
</dbReference>
<organism evidence="1 2">
    <name type="scientific">Steinernema glaseri</name>
    <dbReference type="NCBI Taxonomy" id="37863"/>
    <lineage>
        <taxon>Eukaryota</taxon>
        <taxon>Metazoa</taxon>
        <taxon>Ecdysozoa</taxon>
        <taxon>Nematoda</taxon>
        <taxon>Chromadorea</taxon>
        <taxon>Rhabditida</taxon>
        <taxon>Tylenchina</taxon>
        <taxon>Panagrolaimomorpha</taxon>
        <taxon>Strongyloidoidea</taxon>
        <taxon>Steinernematidae</taxon>
        <taxon>Steinernema</taxon>
    </lineage>
</organism>
<dbReference type="AlphaFoldDB" id="A0A1I8ACX1"/>
<dbReference type="SUPFAM" id="SSF56112">
    <property type="entry name" value="Protein kinase-like (PK-like)"/>
    <property type="match status" value="1"/>
</dbReference>
<dbReference type="InterPro" id="IPR011009">
    <property type="entry name" value="Kinase-like_dom_sf"/>
</dbReference>
<sequence>MRLTIVCFGIVGALFLTFVVKPHYPVLLWQRHLRSWLFVGYGQVRHIRDWDIPLIYTGSQWRFENTHESLGECSWLESVAANLTKNELIGRGWNKNVYRRGDYAVKKINFRGTALVSCMDESDGDFAREGDCLERSAEKFIKEIGVLLSLQGDLNVPKLHGYCIPSDYVQRSDDLFMVTDVGAPLNMLHLVQMDWTKRLILFREIVDFVQRIRPFVLRDLRRQQFIFNNIKPMYADFDDVTSCPHCNETEEYSAAVRLYDAFVRDLFQFGNPENSDAIIEVMKSKYENSSLTLLDLKLHADELFNLTRAEL</sequence>
<evidence type="ECO:0000313" key="2">
    <source>
        <dbReference type="WBParaSite" id="L893_g4315.t1"/>
    </source>
</evidence>
<name>A0A1I8ACX1_9BILA</name>
<dbReference type="Proteomes" id="UP000095287">
    <property type="component" value="Unplaced"/>
</dbReference>
<keyword evidence="1" id="KW-1185">Reference proteome</keyword>
<evidence type="ECO:0000313" key="1">
    <source>
        <dbReference type="Proteomes" id="UP000095287"/>
    </source>
</evidence>
<dbReference type="WBParaSite" id="L893_g4315.t2">
    <property type="protein sequence ID" value="L893_g4315.t2"/>
    <property type="gene ID" value="L893_g4315"/>
</dbReference>
<dbReference type="WBParaSite" id="L893_g4315.t1">
    <property type="protein sequence ID" value="L893_g4315.t1"/>
    <property type="gene ID" value="L893_g4315"/>
</dbReference>
<accession>A0A1I8ACX1</accession>
<dbReference type="GO" id="GO:0004715">
    <property type="term" value="F:non-membrane spanning protein tyrosine kinase activity"/>
    <property type="evidence" value="ECO:0007669"/>
    <property type="project" value="InterPro"/>
</dbReference>
<protein>
    <submittedName>
        <fullName evidence="2 3">PIP49_C domain-containing protein</fullName>
    </submittedName>
</protein>
<dbReference type="PANTHER" id="PTHR46448">
    <property type="entry name" value="PROTEIN KINASE DOMAIN-CONTAINING PROTEIN"/>
    <property type="match status" value="1"/>
</dbReference>
<proteinExistence type="predicted"/>
<dbReference type="PANTHER" id="PTHR46448:SF1">
    <property type="entry name" value="PROTEIN KINASE DOMAIN-CONTAINING PROTEIN"/>
    <property type="match status" value="1"/>
</dbReference>
<evidence type="ECO:0000313" key="3">
    <source>
        <dbReference type="WBParaSite" id="L893_g4315.t2"/>
    </source>
</evidence>
<reference evidence="2 3" key="1">
    <citation type="submission" date="2016-11" db="UniProtKB">
        <authorList>
            <consortium name="WormBaseParasite"/>
        </authorList>
    </citation>
    <scope>IDENTIFICATION</scope>
</reference>